<accession>A0ABP0HIP8</accession>
<feature type="compositionally biased region" description="Polar residues" evidence="7">
    <location>
        <begin position="1216"/>
        <end position="1225"/>
    </location>
</feature>
<feature type="domain" description="HYDIN/VesB/CFA65-like Ig-like" evidence="8">
    <location>
        <begin position="219"/>
        <end position="310"/>
    </location>
</feature>
<evidence type="ECO:0000313" key="11">
    <source>
        <dbReference type="Proteomes" id="UP001642484"/>
    </source>
</evidence>
<feature type="compositionally biased region" description="Basic and acidic residues" evidence="7">
    <location>
        <begin position="2366"/>
        <end position="2378"/>
    </location>
</feature>
<sequence length="3587" mass="396775">MSALSASKSGARSARGPKRIDLSGYGAPLSARGTSSDRGPASKMQTLPSTTLTPAPSVKRKPSEIVAAARQAGGLMTLERQDLATTRIISFQDMNDFTHQVDSVVPMDEPLFKASPSEIRFANFESLQNLDATLNLRNQDNVARRVKILQPDSTFFKVLPGKGRKADAGDNKVAPGMEVSYIVRFTPDQQVEDYSYDLVVITERERFLVPIRATGGGALLDMPDELDFGLSPVKYEAPKTIMVRNVGEKPTKFLLKVPPPFSTSIQDGYLEVGEIMQVDVVFRPDKAEPYEREMVVIYGDGIEAYVSLRGRAENVNVTFSASQLQLEDTFIALSTQKTIVIHNNSEIPVDFSWRAFPSIQEEISQKLKLQVQLKQEEQDEASAIQELHSAGESEAESVLSDTSEEYDTRCTSLKGIEMAQGALQRRYKNITKAILEDPMFFYDEIFAVEPLSGRIWAKSKIAITFTFTPKAALNYQCLAYCSVVGRAERLPLLLKGTGIGPKAAFSYDELDVGDIFVESVHQYEVNLINQGDIDVEFRLVPNSSPFGSIFSFMPSDGRLEVGGECTIVVEVCPDLLGEFQETFYWELIGSTSKIGLSFRGHSVSPTFHFDLDRISFGVVSYGFLNSKTLTLTNTSEVPMRFALRIPGDGRFTQREFDVIPPKGTLLPNCAQKVQIDFVSSALSDLTSLQMLWLVERAVLARSDVSEELASIPIQARCAVPQVALEPAEHVDYGDIFIRYPSHQTMVLNNTSALPAKFQIMPQEETTRAIAEFEPDQSFGSVPPASSHVLTFTLTSQVIGTLQIPITIRILGQSSARNLILIANTIGPIVNVEPSVVDWGNSHCLEPITRSVLVTNNSVIPASIRCIMKSKNSLWTLSPKAMELPPHGSANLNMTLTIDEVAKMTDTVHVIVHESNDVAVTVRAKGIGTPVMCREPLEVIDFGTQYTTQTHSKEFVIENRGRQPRKLVWTLESTEAKRKERKLEEGETSVFSVVPDTLLLDGKCAFRFVFNASSPKPGSLVDTLTCNELCGDDRKGKVIFRSELSGNFVLPLLELSATSVCFRYLWERNCPLHPLSEPLVLKNVSPLEVRFFIKVQPPFYVNVDTVFLRPDENVEIRVEFDPAFKVDRVCGTVKQKLSIVYQDHPQRDHVGLIGEVIFPNLTLSTNKLDFGSVLNETTKQLTVTMGNPNPLPVNYQWSFVEEADLNDEDYTRALQSTALQSPTTTGLAGATMSPGNSHTSGFGHKQTPSAPPSETIEHFEKRTSVVSHAPTTKSRRPVVDINQIFDILPIMGILEPGCTQDITFTYFGMKNQKFDVAAVCQTEGGPEYEVALKGQASKLDFVLDKTELDFGEVPYTEVQEREVLLVNTGKVAFQYSWNLCALSRPSVLDCWPIAGEIKAGDKERITIRFRAGIPEEVSEVALLEVAHFERQRIHVRGHGIFPGILLMQGGGGRGDHGFKGLERWEEEAHQTNKELALQRLLTNGPPPLAACVSNSTNSSMQISVQSGQEVSTSEQWQPEPQLIEFEVDRHYICQTLLSQEKDLWQKHLEKYAGKEPTFQKSGRGSARNKADWRPMLELPPVTAAQYCCNFGHIVLGHSGKKVISVYNCFHENVNFNISRKVLMQYGFQISPEKVSKVLPGKKVKLELTCFRDRSGEEGKQETTWIIPVRGGPFYEVKLVSEFVRPDLELSSDSIDFGHVPVGQVKRITIKLRNVKPVVVSWDYRVPTDKFGKPLECAYVLQPRAGRIAPGDIQFVTVSFTPTAASYFNQKLALRIMDNPNRKQLHMRGHGDGLRVDVEPSSFRLGPVLPGTENCIQELFLCNPTEYTIEVYSTDFDSKYKEEEYFLQVYDQYENDRMELPLRPPGAPTWPKVAKHGRKVRREELIRQREIKVQQRVEARQQAAERVEMAKKLAEVADEEAQEKANADLKEAEAALAEIDALPEEEPVEEESVDEVGEVEEDMQPEMDPADFPYRVLDEDRLHAVLIGPACSGKSSLTRHCGREGRKVITVEEAVDWALSGPASLQSPEEEDRRARLRQLMTTAEEQHEQAEKDREKQAQKAKEQFVPRPVQYSLPLEDVVHFLQARLRLPDCNACVAFDNIQSKYASTEQTATAIFSALWPERVVVLGLGCSIYGDAFVLGEGKLPALPQEEGTDGTEPAVDEVGNLRAYYAALKVALQSRPEKLEALLTPAQEAADAAQAELQEIATKLSELEARMKQKAEEAEAAGAKAAAEATEATAGILVESAAALEDFEAAEEAELRDVRDSLKSAEEKANAAQAHVQEIQGQLDSCLASTQHLEKCEGSEEALTEKVHDMVSAVEAAAAAVLEAHRPKATEATEAEEGAEAPKTEADGTGKEGQATEGTEEEAKVEPTKKAEEELPQVTSSVHFIPLLLETSFEAGMPEDDFPTMRAAFADALPPPLIPKEPPIPPPSLAQVVEHPPVRLPRPSVPHFQLQTPRDEAPEEGKEGTEIEQPTRWLIEPHGRVRLLMKFFSEDKFGRQSEIGKYQTSLGFEVVGGIYGNAPVSIDVEGITAFPGISSDPRNVFMRRVKTKPASGYASKQYVASSGIFEFGPLLVGRSPDAKDEASEPYLKQHIENFRITNNSFLKADVAFSLASAAKVPDDPKAKAKAAPAPSLEEFPFTIEPKQLELEVGETKELSVSCFPVKEGTYSDTIVATITDNPDAVEFAIAAIGALPKVSVDNTELDFDRLLVKQRAAQTLKVSNVSAVPVKWQFEATPSVPEGFEVTTMEGVLAVGEEKLISVIFKSETACVHKFKLTLQISDVEGLRSWENAAELNVQAEAFVVDVVPQFPEEATGLDFGDVRVGELVEKSFQVANNGKYPVKFQLHIRRKSVRELVQIDYGVPLEEGQLPELQPGQKLPIKATASAPVAIQFPEPKKQGRRRNEELELLVYDTKTGDRVQVETPLIPLILRAVYNSFSLIPADGLNFGPVKIGESGTRELEICNDGPFKFDWFIFDAEGGVKKPETADFVLGDFKLSPGAGSLAPKETAKVIGTFTATEPKNWHHQIGIHVPGLQEDASDSIDLRDGDTGYKEYLLSAQSATPGIDAGNVHSIFEEHYVAPTLEDAVAFAGRLAIRAFDEEARYFSFGPLPVQGQSSDPPDPARFRITNPNPIACDVKFEIKPTAVVGKDAPVLPFELSSKELHIPPHEYRYIKVRFTPQALQRYSAIFEATVPEGKDPKTNILKFEIRGDGAMPSIALSGPTIFGDSGGQYDFGRGRIGKRQSVEFTLYNQGDIPAAARFELSQSPHFTLSCPRRITLEPKASQKFQVFFSPTELGDLSSSLQLQTAQNPYEDARVTFVGQGYKEEVSWELPEVAADEEDVLDLGEVCAWVVSFHINNSTAHTLRFQFPDSLPPPLEGIKIVPSIGHVLPGMKKQISFTYEPPASMKADVSIPVQIASIVPEEEEDWDNAWHLKAADTQDADEVDPEPPHTVVDGSAREMPLRTLAVADEMSYECGVERIYFSATVLFQSRLYRFTVSNPSSIALPYNWRVVPMEERERTGLLPYSITPPKGTIAAGASAEFEIRFAPKEVEDFSAVLDAQLHQLGAPANPFKWFSFAALVPL</sequence>
<feature type="domain" description="Deleted in lung and esophageal cancer protein 1 Ig-like" evidence="9">
    <location>
        <begin position="112"/>
        <end position="203"/>
    </location>
</feature>
<evidence type="ECO:0000256" key="2">
    <source>
        <dbReference type="ARBA" id="ARBA00004496"/>
    </source>
</evidence>
<feature type="coiled-coil region" evidence="6">
    <location>
        <begin position="2195"/>
        <end position="2229"/>
    </location>
</feature>
<evidence type="ECO:0000313" key="10">
    <source>
        <dbReference type="EMBL" id="CAK8990089.1"/>
    </source>
</evidence>
<dbReference type="InterPro" id="IPR059041">
    <property type="entry name" value="Ig_DLEC1_1"/>
</dbReference>
<dbReference type="PANTHER" id="PTHR23053">
    <property type="entry name" value="DLEC1 DELETED IN LUNG AND ESOPHAGEAL CANCER 1"/>
    <property type="match status" value="1"/>
</dbReference>
<feature type="compositionally biased region" description="Basic and acidic residues" evidence="7">
    <location>
        <begin position="2458"/>
        <end position="2470"/>
    </location>
</feature>
<keyword evidence="5" id="KW-0966">Cell projection</keyword>
<feature type="region of interest" description="Disordered" evidence="7">
    <location>
        <begin position="1216"/>
        <end position="1255"/>
    </location>
</feature>
<feature type="region of interest" description="Disordered" evidence="7">
    <location>
        <begin position="2448"/>
        <end position="2472"/>
    </location>
</feature>
<feature type="compositionally biased region" description="Low complexity" evidence="7">
    <location>
        <begin position="46"/>
        <end position="57"/>
    </location>
</feature>
<feature type="compositionally biased region" description="Low complexity" evidence="7">
    <location>
        <begin position="1"/>
        <end position="14"/>
    </location>
</feature>
<evidence type="ECO:0000259" key="8">
    <source>
        <dbReference type="Pfam" id="PF22544"/>
    </source>
</evidence>
<evidence type="ECO:0000256" key="5">
    <source>
        <dbReference type="ARBA" id="ARBA00023273"/>
    </source>
</evidence>
<dbReference type="PANTHER" id="PTHR23053:SF0">
    <property type="entry name" value="HYDROCEPHALUS-INDUCING PROTEIN HOMOLOG"/>
    <property type="match status" value="1"/>
</dbReference>
<dbReference type="InterPro" id="IPR013783">
    <property type="entry name" value="Ig-like_fold"/>
</dbReference>
<feature type="coiled-coil region" evidence="6">
    <location>
        <begin position="2253"/>
        <end position="2287"/>
    </location>
</feature>
<dbReference type="EMBL" id="CAXAMN010000670">
    <property type="protein sequence ID" value="CAK8990089.1"/>
    <property type="molecule type" value="Genomic_DNA"/>
</dbReference>
<keyword evidence="3" id="KW-0963">Cytoplasm</keyword>
<evidence type="ECO:0000256" key="3">
    <source>
        <dbReference type="ARBA" id="ARBA00022490"/>
    </source>
</evidence>
<feature type="region of interest" description="Disordered" evidence="7">
    <location>
        <begin position="1"/>
        <end position="61"/>
    </location>
</feature>
<dbReference type="Pfam" id="PF22544">
    <property type="entry name" value="HYDIN_VesB_CFA65-like_Ig"/>
    <property type="match status" value="6"/>
</dbReference>
<feature type="coiled-coil region" evidence="6">
    <location>
        <begin position="1880"/>
        <end position="1940"/>
    </location>
</feature>
<feature type="compositionally biased region" description="Basic and acidic residues" evidence="7">
    <location>
        <begin position="2345"/>
        <end position="2355"/>
    </location>
</feature>
<dbReference type="InterPro" id="IPR033305">
    <property type="entry name" value="Hydin-like"/>
</dbReference>
<protein>
    <recommendedName>
        <fullName evidence="12">Hydrocephalus-inducing protein</fullName>
    </recommendedName>
</protein>
<feature type="domain" description="HYDIN/VesB/CFA65-like Ig-like" evidence="8">
    <location>
        <begin position="1684"/>
        <end position="1787"/>
    </location>
</feature>
<keyword evidence="4" id="KW-0969">Cilium</keyword>
<name>A0ABP0HIP8_9DINO</name>
<feature type="region of interest" description="Disordered" evidence="7">
    <location>
        <begin position="2042"/>
        <end position="2063"/>
    </location>
</feature>
<dbReference type="Pfam" id="PF14874">
    <property type="entry name" value="PapD-like"/>
    <property type="match status" value="1"/>
</dbReference>
<dbReference type="Gene3D" id="2.60.40.10">
    <property type="entry name" value="Immunoglobulins"/>
    <property type="match status" value="17"/>
</dbReference>
<keyword evidence="6" id="KW-0175">Coiled coil</keyword>
<dbReference type="InterPro" id="IPR053879">
    <property type="entry name" value="HYDIN_VesB_CFA65-like_Ig"/>
</dbReference>
<feature type="domain" description="HYDIN/VesB/CFA65-like Ig-like" evidence="8">
    <location>
        <begin position="3234"/>
        <end position="3322"/>
    </location>
</feature>
<feature type="domain" description="HYDIN/VesB/CFA65-like Ig-like" evidence="8">
    <location>
        <begin position="2697"/>
        <end position="2784"/>
    </location>
</feature>
<reference evidence="10 11" key="1">
    <citation type="submission" date="2024-02" db="EMBL/GenBank/DDBJ databases">
        <authorList>
            <person name="Chen Y."/>
            <person name="Shah S."/>
            <person name="Dougan E. K."/>
            <person name="Thang M."/>
            <person name="Chan C."/>
        </authorList>
    </citation>
    <scope>NUCLEOTIDE SEQUENCE [LARGE SCALE GENOMIC DNA]</scope>
</reference>
<feature type="region of interest" description="Disordered" evidence="7">
    <location>
        <begin position="2332"/>
        <end position="2382"/>
    </location>
</feature>
<proteinExistence type="predicted"/>
<evidence type="ECO:0000256" key="1">
    <source>
        <dbReference type="ARBA" id="ARBA00004138"/>
    </source>
</evidence>
<feature type="domain" description="HYDIN/VesB/CFA65-like Ig-like" evidence="8">
    <location>
        <begin position="1342"/>
        <end position="1436"/>
    </location>
</feature>
<dbReference type="Proteomes" id="UP001642484">
    <property type="component" value="Unassembled WGS sequence"/>
</dbReference>
<comment type="caution">
    <text evidence="10">The sequence shown here is derived from an EMBL/GenBank/DDBJ whole genome shotgun (WGS) entry which is preliminary data.</text>
</comment>
<evidence type="ECO:0008006" key="12">
    <source>
        <dbReference type="Google" id="ProtNLM"/>
    </source>
</evidence>
<evidence type="ECO:0000259" key="9">
    <source>
        <dbReference type="Pfam" id="PF23277"/>
    </source>
</evidence>
<organism evidence="10 11">
    <name type="scientific">Durusdinium trenchii</name>
    <dbReference type="NCBI Taxonomy" id="1381693"/>
    <lineage>
        <taxon>Eukaryota</taxon>
        <taxon>Sar</taxon>
        <taxon>Alveolata</taxon>
        <taxon>Dinophyceae</taxon>
        <taxon>Suessiales</taxon>
        <taxon>Symbiodiniaceae</taxon>
        <taxon>Durusdinium</taxon>
    </lineage>
</organism>
<keyword evidence="11" id="KW-1185">Reference proteome</keyword>
<evidence type="ECO:0000256" key="4">
    <source>
        <dbReference type="ARBA" id="ARBA00023069"/>
    </source>
</evidence>
<gene>
    <name evidence="10" type="ORF">CCMP2556_LOCUS1916</name>
</gene>
<feature type="compositionally biased region" description="Basic and acidic residues" evidence="7">
    <location>
        <begin position="2043"/>
        <end position="2063"/>
    </location>
</feature>
<dbReference type="Pfam" id="PF23277">
    <property type="entry name" value="Ig_Dlec1_1"/>
    <property type="match status" value="1"/>
</dbReference>
<evidence type="ECO:0000256" key="6">
    <source>
        <dbReference type="SAM" id="Coils"/>
    </source>
</evidence>
<feature type="domain" description="HYDIN/VesB/CFA65-like Ig-like" evidence="8">
    <location>
        <begin position="501"/>
        <end position="600"/>
    </location>
</feature>
<evidence type="ECO:0000256" key="7">
    <source>
        <dbReference type="SAM" id="MobiDB-lite"/>
    </source>
</evidence>
<comment type="subcellular location">
    <subcellularLocation>
        <location evidence="1">Cell projection</location>
        <location evidence="1">Cilium</location>
    </subcellularLocation>
    <subcellularLocation>
        <location evidence="2">Cytoplasm</location>
    </subcellularLocation>
</comment>